<evidence type="ECO:0000256" key="1">
    <source>
        <dbReference type="SAM" id="Phobius"/>
    </source>
</evidence>
<gene>
    <name evidence="2" type="ORF">EKG83_13250</name>
</gene>
<sequence length="220" mass="22680">MTGTWTWWGLAALGAYHGLNPAMGWLFAVARGLYERSTRTVVASLGPIAAGHTASLALVALVFGAFALAVDPARLRWGAAAALIGFGVFKLVRPRSHPRWTGMRVGGPALALWSLLMSTAHGAGLMLLPLLLASPPDRAGAGAGAAHGAAHGHAHPTGGGDVASTALALLVHTASMLAVMGVLAVVVHRVVGLEVLRRAWVNFDVVWACVLVLSGVFLLI</sequence>
<feature type="transmembrane region" description="Helical" evidence="1">
    <location>
        <begin position="75"/>
        <end position="92"/>
    </location>
</feature>
<protein>
    <recommendedName>
        <fullName evidence="4">Arginine/ornithine antiporter ArcD</fullName>
    </recommendedName>
</protein>
<keyword evidence="3" id="KW-1185">Reference proteome</keyword>
<reference evidence="3" key="1">
    <citation type="journal article" date="2021" name="Curr. Microbiol.">
        <title>Complete genome of nocamycin-producing strain Saccharothrix syringae NRRL B-16468 reveals the biosynthetic potential for secondary metabolites.</title>
        <authorList>
            <person name="Mo X."/>
            <person name="Yang S."/>
        </authorList>
    </citation>
    <scope>NUCLEOTIDE SEQUENCE [LARGE SCALE GENOMIC DNA]</scope>
    <source>
        <strain evidence="3">ATCC 51364 / DSM 43886 / JCM 6844 / KCTC 9398 / NBRC 14523 / NRRL B-16468 / INA 2240</strain>
    </source>
</reference>
<keyword evidence="1" id="KW-0472">Membrane</keyword>
<name>A0A5Q0GYA6_SACSY</name>
<feature type="transmembrane region" description="Helical" evidence="1">
    <location>
        <begin position="6"/>
        <end position="29"/>
    </location>
</feature>
<keyword evidence="1" id="KW-1133">Transmembrane helix</keyword>
<feature type="transmembrane region" description="Helical" evidence="1">
    <location>
        <begin position="199"/>
        <end position="219"/>
    </location>
</feature>
<evidence type="ECO:0000313" key="2">
    <source>
        <dbReference type="EMBL" id="QFZ18322.1"/>
    </source>
</evidence>
<dbReference type="RefSeq" id="WP_033430813.1">
    <property type="nucleotide sequence ID" value="NZ_CP034550.1"/>
</dbReference>
<proteinExistence type="predicted"/>
<dbReference type="Proteomes" id="UP000325787">
    <property type="component" value="Chromosome"/>
</dbReference>
<organism evidence="2 3">
    <name type="scientific">Saccharothrix syringae</name>
    <name type="common">Nocardiopsis syringae</name>
    <dbReference type="NCBI Taxonomy" id="103733"/>
    <lineage>
        <taxon>Bacteria</taxon>
        <taxon>Bacillati</taxon>
        <taxon>Actinomycetota</taxon>
        <taxon>Actinomycetes</taxon>
        <taxon>Pseudonocardiales</taxon>
        <taxon>Pseudonocardiaceae</taxon>
        <taxon>Saccharothrix</taxon>
    </lineage>
</organism>
<feature type="transmembrane region" description="Helical" evidence="1">
    <location>
        <begin position="166"/>
        <end position="187"/>
    </location>
</feature>
<evidence type="ECO:0000313" key="3">
    <source>
        <dbReference type="Proteomes" id="UP000325787"/>
    </source>
</evidence>
<dbReference type="OrthoDB" id="8850092at2"/>
<dbReference type="EMBL" id="CP034550">
    <property type="protein sequence ID" value="QFZ18322.1"/>
    <property type="molecule type" value="Genomic_DNA"/>
</dbReference>
<dbReference type="KEGG" id="ssyi:EKG83_13250"/>
<feature type="transmembrane region" description="Helical" evidence="1">
    <location>
        <begin position="112"/>
        <end position="132"/>
    </location>
</feature>
<feature type="transmembrane region" description="Helical" evidence="1">
    <location>
        <begin position="41"/>
        <end position="69"/>
    </location>
</feature>
<accession>A0A5Q0GYA6</accession>
<dbReference type="AlphaFoldDB" id="A0A5Q0GYA6"/>
<evidence type="ECO:0008006" key="4">
    <source>
        <dbReference type="Google" id="ProtNLM"/>
    </source>
</evidence>
<keyword evidence="1" id="KW-0812">Transmembrane</keyword>